<evidence type="ECO:0000256" key="1">
    <source>
        <dbReference type="ARBA" id="ARBA00022729"/>
    </source>
</evidence>
<sequence length="185" mass="18643">MAAFLFVALLMGWFPGSSSATYCMCKDGVSDSALQRTIDYACGSGADCSAILQNGACYQPNTVKAHCDYAANSYFQRKGQVSGACDFAGTATAASSLPSTVVSGCSYPASTSQAGTSSTTPTTTSGSPTSTAGSTTTGGGVYGGTGLSPTTSITDPNSSHRLTPQHNFLSLSLTLLFSGSLVFLG</sequence>
<evidence type="ECO:0000256" key="2">
    <source>
        <dbReference type="SAM" id="MobiDB-lite"/>
    </source>
</evidence>
<evidence type="ECO:0000256" key="3">
    <source>
        <dbReference type="SAM" id="SignalP"/>
    </source>
</evidence>
<feature type="chain" id="PRO_5042124653" description="X8 domain-containing protein" evidence="3">
    <location>
        <begin position="21"/>
        <end position="185"/>
    </location>
</feature>
<dbReference type="InterPro" id="IPR012946">
    <property type="entry name" value="X8"/>
</dbReference>
<proteinExistence type="predicted"/>
<dbReference type="SMART" id="SM00768">
    <property type="entry name" value="X8"/>
    <property type="match status" value="1"/>
</dbReference>
<evidence type="ECO:0000313" key="5">
    <source>
        <dbReference type="EMBL" id="GMH27576.1"/>
    </source>
</evidence>
<protein>
    <recommendedName>
        <fullName evidence="4">X8 domain-containing protein</fullName>
    </recommendedName>
</protein>
<name>A0AAD3TEW4_NEPGR</name>
<feature type="compositionally biased region" description="Polar residues" evidence="2">
    <location>
        <begin position="151"/>
        <end position="160"/>
    </location>
</feature>
<feature type="region of interest" description="Disordered" evidence="2">
    <location>
        <begin position="111"/>
        <end position="160"/>
    </location>
</feature>
<dbReference type="EMBL" id="BSYO01000033">
    <property type="protein sequence ID" value="GMH27576.1"/>
    <property type="molecule type" value="Genomic_DNA"/>
</dbReference>
<dbReference type="Gene3D" id="1.20.58.1040">
    <property type="match status" value="1"/>
</dbReference>
<evidence type="ECO:0000259" key="4">
    <source>
        <dbReference type="SMART" id="SM00768"/>
    </source>
</evidence>
<dbReference type="PANTHER" id="PTHR31044">
    <property type="entry name" value="BETA-1,3 GLUCANASE"/>
    <property type="match status" value="1"/>
</dbReference>
<gene>
    <name evidence="5" type="ORF">Nepgr_029419</name>
</gene>
<dbReference type="PANTHER" id="PTHR31044:SF60">
    <property type="entry name" value="PLASMODESMATA CALLOSE-BINDING PROTEIN 4"/>
    <property type="match status" value="1"/>
</dbReference>
<feature type="signal peptide" evidence="3">
    <location>
        <begin position="1"/>
        <end position="20"/>
    </location>
</feature>
<dbReference type="GO" id="GO:0009506">
    <property type="term" value="C:plasmodesma"/>
    <property type="evidence" value="ECO:0007669"/>
    <property type="project" value="UniProtKB-ARBA"/>
</dbReference>
<dbReference type="Proteomes" id="UP001279734">
    <property type="component" value="Unassembled WGS sequence"/>
</dbReference>
<comment type="caution">
    <text evidence="5">The sequence shown here is derived from an EMBL/GenBank/DDBJ whole genome shotgun (WGS) entry which is preliminary data.</text>
</comment>
<feature type="domain" description="X8" evidence="4">
    <location>
        <begin position="21"/>
        <end position="107"/>
    </location>
</feature>
<organism evidence="5 6">
    <name type="scientific">Nepenthes gracilis</name>
    <name type="common">Slender pitcher plant</name>
    <dbReference type="NCBI Taxonomy" id="150966"/>
    <lineage>
        <taxon>Eukaryota</taxon>
        <taxon>Viridiplantae</taxon>
        <taxon>Streptophyta</taxon>
        <taxon>Embryophyta</taxon>
        <taxon>Tracheophyta</taxon>
        <taxon>Spermatophyta</taxon>
        <taxon>Magnoliopsida</taxon>
        <taxon>eudicotyledons</taxon>
        <taxon>Gunneridae</taxon>
        <taxon>Pentapetalae</taxon>
        <taxon>Caryophyllales</taxon>
        <taxon>Nepenthaceae</taxon>
        <taxon>Nepenthes</taxon>
    </lineage>
</organism>
<dbReference type="InterPro" id="IPR044788">
    <property type="entry name" value="X8_dom_prot"/>
</dbReference>
<dbReference type="AlphaFoldDB" id="A0AAD3TEW4"/>
<feature type="compositionally biased region" description="Low complexity" evidence="2">
    <location>
        <begin position="111"/>
        <end position="135"/>
    </location>
</feature>
<feature type="compositionally biased region" description="Gly residues" evidence="2">
    <location>
        <begin position="136"/>
        <end position="146"/>
    </location>
</feature>
<evidence type="ECO:0000313" key="6">
    <source>
        <dbReference type="Proteomes" id="UP001279734"/>
    </source>
</evidence>
<dbReference type="Pfam" id="PF07983">
    <property type="entry name" value="X8"/>
    <property type="match status" value="1"/>
</dbReference>
<reference evidence="5" key="1">
    <citation type="submission" date="2023-05" db="EMBL/GenBank/DDBJ databases">
        <title>Nepenthes gracilis genome sequencing.</title>
        <authorList>
            <person name="Fukushima K."/>
        </authorList>
    </citation>
    <scope>NUCLEOTIDE SEQUENCE</scope>
    <source>
        <strain evidence="5">SING2019-196</strain>
    </source>
</reference>
<keyword evidence="1 3" id="KW-0732">Signal</keyword>
<keyword evidence="6" id="KW-1185">Reference proteome</keyword>
<accession>A0AAD3TEW4</accession>